<keyword evidence="2" id="KW-1185">Reference proteome</keyword>
<sequence length="47" mass="5598">MKKFLICICTYKRYEKLSELLKSINNINLKEEFNAEILIVDNYGIVE</sequence>
<dbReference type="AlphaFoldDB" id="R9CG52"/>
<dbReference type="EMBL" id="ASRV01000004">
    <property type="protein sequence ID" value="EOR28272.1"/>
    <property type="molecule type" value="Genomic_DNA"/>
</dbReference>
<dbReference type="InterPro" id="IPR029044">
    <property type="entry name" value="Nucleotide-diphossugar_trans"/>
</dbReference>
<dbReference type="RefSeq" id="WP_016205560.1">
    <property type="nucleotide sequence ID" value="NZ_ASRV01000004.1"/>
</dbReference>
<dbReference type="SUPFAM" id="SSF53448">
    <property type="entry name" value="Nucleotide-diphospho-sugar transferases"/>
    <property type="match status" value="1"/>
</dbReference>
<comment type="caution">
    <text evidence="1">The sequence shown here is derived from an EMBL/GenBank/DDBJ whole genome shotgun (WGS) entry which is preliminary data.</text>
</comment>
<reference evidence="1 2" key="1">
    <citation type="submission" date="2013-03" db="EMBL/GenBank/DDBJ databases">
        <title>Whole genome shotgun sequencing of Clostridium sartagoforme AAU1.</title>
        <authorList>
            <person name="Joshi C.G."/>
            <person name="Duggirala S.M."/>
            <person name="Nathani N.M."/>
            <person name="Bhatt V.D."/>
            <person name="Patel A.K."/>
            <person name="Pandya P.R."/>
            <person name="KaPatel J.A."/>
        </authorList>
    </citation>
    <scope>NUCLEOTIDE SEQUENCE [LARGE SCALE GENOMIC DNA]</scope>
    <source>
        <strain evidence="1 2">AAU1</strain>
    </source>
</reference>
<dbReference type="Proteomes" id="UP000013988">
    <property type="component" value="Unassembled WGS sequence"/>
</dbReference>
<dbReference type="OrthoDB" id="153025at2"/>
<dbReference type="PATRIC" id="fig|1202534.3.peg.15"/>
<protein>
    <recommendedName>
        <fullName evidence="3">Glycosyltransferase</fullName>
    </recommendedName>
</protein>
<gene>
    <name evidence="1" type="ORF">A500_00085</name>
</gene>
<evidence type="ECO:0000313" key="2">
    <source>
        <dbReference type="Proteomes" id="UP000013988"/>
    </source>
</evidence>
<organism evidence="1 2">
    <name type="scientific">Clostridium sartagoforme AAU1</name>
    <dbReference type="NCBI Taxonomy" id="1202534"/>
    <lineage>
        <taxon>Bacteria</taxon>
        <taxon>Bacillati</taxon>
        <taxon>Bacillota</taxon>
        <taxon>Clostridia</taxon>
        <taxon>Eubacteriales</taxon>
        <taxon>Clostridiaceae</taxon>
        <taxon>Clostridium</taxon>
    </lineage>
</organism>
<proteinExistence type="predicted"/>
<evidence type="ECO:0000313" key="1">
    <source>
        <dbReference type="EMBL" id="EOR28272.1"/>
    </source>
</evidence>
<evidence type="ECO:0008006" key="3">
    <source>
        <dbReference type="Google" id="ProtNLM"/>
    </source>
</evidence>
<accession>R9CG52</accession>
<name>R9CG52_9CLOT</name>